<comment type="caution">
    <text evidence="8">The sequence shown here is derived from an EMBL/GenBank/DDBJ whole genome shotgun (WGS) entry which is preliminary data.</text>
</comment>
<evidence type="ECO:0000256" key="6">
    <source>
        <dbReference type="RuleBase" id="RU363077"/>
    </source>
</evidence>
<feature type="transmembrane region" description="Helical" evidence="6">
    <location>
        <begin position="284"/>
        <end position="304"/>
    </location>
</feature>
<keyword evidence="5 6" id="KW-0472">Membrane</keyword>
<evidence type="ECO:0000256" key="1">
    <source>
        <dbReference type="ARBA" id="ARBA00004141"/>
    </source>
</evidence>
<keyword evidence="9" id="KW-1185">Reference proteome</keyword>
<feature type="domain" description="EamA" evidence="7">
    <location>
        <begin position="48"/>
        <end position="187"/>
    </location>
</feature>
<dbReference type="EMBL" id="JAYMYQ010000011">
    <property type="protein sequence ID" value="KAK7306508.1"/>
    <property type="molecule type" value="Genomic_DNA"/>
</dbReference>
<evidence type="ECO:0000256" key="4">
    <source>
        <dbReference type="ARBA" id="ARBA00022989"/>
    </source>
</evidence>
<feature type="transmembrane region" description="Helical" evidence="6">
    <location>
        <begin position="343"/>
        <end position="362"/>
    </location>
</feature>
<feature type="transmembrane region" description="Helical" evidence="6">
    <location>
        <begin position="252"/>
        <end position="272"/>
    </location>
</feature>
<name>A0AAN9JY93_CANGL</name>
<reference evidence="8 9" key="1">
    <citation type="submission" date="2024-01" db="EMBL/GenBank/DDBJ databases">
        <title>The genomes of 5 underutilized Papilionoideae crops provide insights into root nodulation and disease resistanc.</title>
        <authorList>
            <person name="Jiang F."/>
        </authorList>
    </citation>
    <scope>NUCLEOTIDE SEQUENCE [LARGE SCALE GENOMIC DNA]</scope>
    <source>
        <strain evidence="8">LVBAO_FW01</strain>
        <tissue evidence="8">Leaves</tissue>
    </source>
</reference>
<sequence>MDHLSVSWDMTWLRREQKIIEFVPFPVNPSSGASCPPSHTCDEWKPFIVMIAIDFSFAAVNILLKKVLEAGMSHLVFITYRLSIATIFVAPIGYFWERNGRPRLTFRILCYLFFSAIVGASVTQYFFLLGIQYTSATFACAFINMVPVVTFMLALPFGLESVNIKCNSGRAKILGSLVCIGGALLLTLYKGKALFNFSHYESTAKSSAVKLASIRTTERWSIGVIALVLATLFWSSWFILQTKISKRYPCQYSSTAIMTFLGAIQSAVISLFTDHNFSIWILKGKIQIIATLYAGIIGSGLCFVGMSWCVKKRGPVFTAAFSPLVQIMAAMIDIPVLHEQLHLGSLMGSVIVMIGLYILLWGKSKEMQNRVIKLVQEAEETKEEEPQPQILQLTVSCDSRCQ</sequence>
<comment type="subcellular location">
    <subcellularLocation>
        <location evidence="1 6">Membrane</location>
        <topology evidence="1 6">Multi-pass membrane protein</topology>
    </subcellularLocation>
</comment>
<evidence type="ECO:0000259" key="7">
    <source>
        <dbReference type="Pfam" id="PF00892"/>
    </source>
</evidence>
<feature type="transmembrane region" description="Helical" evidence="6">
    <location>
        <begin position="108"/>
        <end position="127"/>
    </location>
</feature>
<feature type="domain" description="EamA" evidence="7">
    <location>
        <begin position="222"/>
        <end position="360"/>
    </location>
</feature>
<evidence type="ECO:0000256" key="3">
    <source>
        <dbReference type="ARBA" id="ARBA00022692"/>
    </source>
</evidence>
<proteinExistence type="inferred from homology"/>
<dbReference type="Proteomes" id="UP001367508">
    <property type="component" value="Unassembled WGS sequence"/>
</dbReference>
<dbReference type="InterPro" id="IPR037185">
    <property type="entry name" value="EmrE-like"/>
</dbReference>
<organism evidence="8 9">
    <name type="scientific">Canavalia gladiata</name>
    <name type="common">Sword bean</name>
    <name type="synonym">Dolichos gladiatus</name>
    <dbReference type="NCBI Taxonomy" id="3824"/>
    <lineage>
        <taxon>Eukaryota</taxon>
        <taxon>Viridiplantae</taxon>
        <taxon>Streptophyta</taxon>
        <taxon>Embryophyta</taxon>
        <taxon>Tracheophyta</taxon>
        <taxon>Spermatophyta</taxon>
        <taxon>Magnoliopsida</taxon>
        <taxon>eudicotyledons</taxon>
        <taxon>Gunneridae</taxon>
        <taxon>Pentapetalae</taxon>
        <taxon>rosids</taxon>
        <taxon>fabids</taxon>
        <taxon>Fabales</taxon>
        <taxon>Fabaceae</taxon>
        <taxon>Papilionoideae</taxon>
        <taxon>50 kb inversion clade</taxon>
        <taxon>NPAAA clade</taxon>
        <taxon>indigoferoid/millettioid clade</taxon>
        <taxon>Phaseoleae</taxon>
        <taxon>Canavalia</taxon>
    </lineage>
</organism>
<keyword evidence="3 6" id="KW-0812">Transmembrane</keyword>
<feature type="transmembrane region" description="Helical" evidence="6">
    <location>
        <begin position="76"/>
        <end position="96"/>
    </location>
</feature>
<dbReference type="InterPro" id="IPR030184">
    <property type="entry name" value="WAT1-related"/>
</dbReference>
<keyword evidence="4 6" id="KW-1133">Transmembrane helix</keyword>
<protein>
    <recommendedName>
        <fullName evidence="6">WAT1-related protein</fullName>
    </recommendedName>
</protein>
<evidence type="ECO:0000313" key="8">
    <source>
        <dbReference type="EMBL" id="KAK7306508.1"/>
    </source>
</evidence>
<feature type="transmembrane region" description="Helical" evidence="6">
    <location>
        <begin position="47"/>
        <end position="64"/>
    </location>
</feature>
<evidence type="ECO:0000256" key="5">
    <source>
        <dbReference type="ARBA" id="ARBA00023136"/>
    </source>
</evidence>
<dbReference type="InterPro" id="IPR000620">
    <property type="entry name" value="EamA_dom"/>
</dbReference>
<feature type="transmembrane region" description="Helical" evidence="6">
    <location>
        <begin position="171"/>
        <end position="189"/>
    </location>
</feature>
<gene>
    <name evidence="8" type="ORF">VNO77_44455</name>
</gene>
<dbReference type="PANTHER" id="PTHR31218">
    <property type="entry name" value="WAT1-RELATED PROTEIN"/>
    <property type="match status" value="1"/>
</dbReference>
<evidence type="ECO:0000256" key="2">
    <source>
        <dbReference type="ARBA" id="ARBA00007635"/>
    </source>
</evidence>
<dbReference type="Pfam" id="PF00892">
    <property type="entry name" value="EamA"/>
    <property type="match status" value="2"/>
</dbReference>
<accession>A0AAN9JY93</accession>
<dbReference type="GO" id="GO:0016020">
    <property type="term" value="C:membrane"/>
    <property type="evidence" value="ECO:0007669"/>
    <property type="project" value="UniProtKB-SubCell"/>
</dbReference>
<feature type="transmembrane region" description="Helical" evidence="6">
    <location>
        <begin position="316"/>
        <end position="337"/>
    </location>
</feature>
<comment type="similarity">
    <text evidence="2 6">Belongs to the drug/metabolite transporter (DMT) superfamily. Plant drug/metabolite exporter (P-DME) (TC 2.A.7.4) family.</text>
</comment>
<dbReference type="GO" id="GO:0022857">
    <property type="term" value="F:transmembrane transporter activity"/>
    <property type="evidence" value="ECO:0007669"/>
    <property type="project" value="InterPro"/>
</dbReference>
<evidence type="ECO:0000313" key="9">
    <source>
        <dbReference type="Proteomes" id="UP001367508"/>
    </source>
</evidence>
<feature type="transmembrane region" description="Helical" evidence="6">
    <location>
        <begin position="220"/>
        <end position="240"/>
    </location>
</feature>
<dbReference type="SUPFAM" id="SSF103481">
    <property type="entry name" value="Multidrug resistance efflux transporter EmrE"/>
    <property type="match status" value="2"/>
</dbReference>
<dbReference type="AlphaFoldDB" id="A0AAN9JY93"/>
<feature type="transmembrane region" description="Helical" evidence="6">
    <location>
        <begin position="133"/>
        <end position="159"/>
    </location>
</feature>